<dbReference type="EMBL" id="CAMXCT020006744">
    <property type="protein sequence ID" value="CAL1172714.1"/>
    <property type="molecule type" value="Genomic_DNA"/>
</dbReference>
<keyword evidence="4 11" id="KW-0812">Transmembrane</keyword>
<dbReference type="GO" id="GO:0005242">
    <property type="term" value="F:inward rectifier potassium channel activity"/>
    <property type="evidence" value="ECO:0007669"/>
    <property type="project" value="InterPro"/>
</dbReference>
<keyword evidence="10 11" id="KW-0407">Ion channel</keyword>
<evidence type="ECO:0008006" key="18">
    <source>
        <dbReference type="Google" id="ProtNLM"/>
    </source>
</evidence>
<dbReference type="Pfam" id="PF01007">
    <property type="entry name" value="IRK"/>
    <property type="match status" value="1"/>
</dbReference>
<dbReference type="InterPro" id="IPR013518">
    <property type="entry name" value="K_chnl_inward-rec_Kir_cyto"/>
</dbReference>
<keyword evidence="5 11" id="KW-0851">Voltage-gated channel</keyword>
<dbReference type="InterPro" id="IPR041647">
    <property type="entry name" value="IRK_C"/>
</dbReference>
<evidence type="ECO:0000256" key="1">
    <source>
        <dbReference type="ARBA" id="ARBA00004141"/>
    </source>
</evidence>
<dbReference type="Proteomes" id="UP001152797">
    <property type="component" value="Unassembled WGS sequence"/>
</dbReference>
<dbReference type="InterPro" id="IPR040445">
    <property type="entry name" value="Kir_TM"/>
</dbReference>
<feature type="domain" description="Potassium channel inwardly rectifying transmembrane" evidence="13">
    <location>
        <begin position="2"/>
        <end position="46"/>
    </location>
</feature>
<dbReference type="GO" id="GO:0034702">
    <property type="term" value="C:monoatomic ion channel complex"/>
    <property type="evidence" value="ECO:0007669"/>
    <property type="project" value="UniProtKB-KW"/>
</dbReference>
<keyword evidence="6 11" id="KW-0630">Potassium</keyword>
<dbReference type="PRINTS" id="PR01320">
    <property type="entry name" value="KIRCHANNEL"/>
</dbReference>
<accession>A0A9P1GQJ8</accession>
<evidence type="ECO:0000256" key="5">
    <source>
        <dbReference type="ARBA" id="ARBA00022882"/>
    </source>
</evidence>
<evidence type="ECO:0000313" key="16">
    <source>
        <dbReference type="EMBL" id="CAL4806651.1"/>
    </source>
</evidence>
<keyword evidence="3 11" id="KW-0633">Potassium transport</keyword>
<evidence type="ECO:0000256" key="2">
    <source>
        <dbReference type="ARBA" id="ARBA00022448"/>
    </source>
</evidence>
<comment type="similarity">
    <text evidence="11">Belongs to the inward rectifier-type potassium channel (TC 1.A.2.1) family.</text>
</comment>
<evidence type="ECO:0000313" key="15">
    <source>
        <dbReference type="EMBL" id="CAI4019339.1"/>
    </source>
</evidence>
<evidence type="ECO:0000259" key="14">
    <source>
        <dbReference type="Pfam" id="PF17655"/>
    </source>
</evidence>
<evidence type="ECO:0000256" key="11">
    <source>
        <dbReference type="RuleBase" id="RU003822"/>
    </source>
</evidence>
<evidence type="ECO:0000256" key="12">
    <source>
        <dbReference type="SAM" id="Phobius"/>
    </source>
</evidence>
<keyword evidence="7 12" id="KW-1133">Transmembrane helix</keyword>
<dbReference type="InterPro" id="IPR016449">
    <property type="entry name" value="K_chnl_inward-rec_Kir"/>
</dbReference>
<dbReference type="GO" id="GO:0034765">
    <property type="term" value="P:regulation of monoatomic ion transmembrane transport"/>
    <property type="evidence" value="ECO:0007669"/>
    <property type="project" value="TreeGrafter"/>
</dbReference>
<evidence type="ECO:0000256" key="9">
    <source>
        <dbReference type="ARBA" id="ARBA00023136"/>
    </source>
</evidence>
<name>A0A9P1GQJ8_9DINO</name>
<reference evidence="16 17" key="2">
    <citation type="submission" date="2024-05" db="EMBL/GenBank/DDBJ databases">
        <authorList>
            <person name="Chen Y."/>
            <person name="Shah S."/>
            <person name="Dougan E. K."/>
            <person name="Thang M."/>
            <person name="Chan C."/>
        </authorList>
    </citation>
    <scope>NUCLEOTIDE SEQUENCE [LARGE SCALE GENOMIC DNA]</scope>
</reference>
<evidence type="ECO:0000313" key="17">
    <source>
        <dbReference type="Proteomes" id="UP001152797"/>
    </source>
</evidence>
<evidence type="ECO:0000256" key="4">
    <source>
        <dbReference type="ARBA" id="ARBA00022692"/>
    </source>
</evidence>
<dbReference type="EMBL" id="CAMXCT030006744">
    <property type="protein sequence ID" value="CAL4806651.1"/>
    <property type="molecule type" value="Genomic_DNA"/>
</dbReference>
<evidence type="ECO:0000256" key="6">
    <source>
        <dbReference type="ARBA" id="ARBA00022958"/>
    </source>
</evidence>
<organism evidence="15">
    <name type="scientific">Cladocopium goreaui</name>
    <dbReference type="NCBI Taxonomy" id="2562237"/>
    <lineage>
        <taxon>Eukaryota</taxon>
        <taxon>Sar</taxon>
        <taxon>Alveolata</taxon>
        <taxon>Dinophyceae</taxon>
        <taxon>Suessiales</taxon>
        <taxon>Symbiodiniaceae</taxon>
        <taxon>Cladocopium</taxon>
    </lineage>
</organism>
<evidence type="ECO:0000256" key="10">
    <source>
        <dbReference type="ARBA" id="ARBA00023303"/>
    </source>
</evidence>
<dbReference type="PANTHER" id="PTHR11767">
    <property type="entry name" value="INWARD RECTIFIER POTASSIUM CHANNEL"/>
    <property type="match status" value="1"/>
</dbReference>
<reference evidence="15" key="1">
    <citation type="submission" date="2022-10" db="EMBL/GenBank/DDBJ databases">
        <authorList>
            <person name="Chen Y."/>
            <person name="Dougan E. K."/>
            <person name="Chan C."/>
            <person name="Rhodes N."/>
            <person name="Thang M."/>
        </authorList>
    </citation>
    <scope>NUCLEOTIDE SEQUENCE</scope>
</reference>
<evidence type="ECO:0000256" key="3">
    <source>
        <dbReference type="ARBA" id="ARBA00022538"/>
    </source>
</evidence>
<dbReference type="OrthoDB" id="273257at2759"/>
<dbReference type="Gene3D" id="2.60.40.1400">
    <property type="entry name" value="G protein-activated inward rectifier potassium channel 1"/>
    <property type="match status" value="1"/>
</dbReference>
<evidence type="ECO:0000256" key="8">
    <source>
        <dbReference type="ARBA" id="ARBA00023065"/>
    </source>
</evidence>
<comment type="caution">
    <text evidence="15">The sequence shown here is derived from an EMBL/GenBank/DDBJ whole genome shotgun (WGS) entry which is preliminary data.</text>
</comment>
<proteinExistence type="inferred from homology"/>
<dbReference type="InterPro" id="IPR014756">
    <property type="entry name" value="Ig_E-set"/>
</dbReference>
<dbReference type="Pfam" id="PF17655">
    <property type="entry name" value="IRK_C"/>
    <property type="match status" value="1"/>
</dbReference>
<comment type="subcellular location">
    <subcellularLocation>
        <location evidence="1 11">Membrane</location>
        <topology evidence="1 11">Multi-pass membrane protein</topology>
    </subcellularLocation>
</comment>
<sequence>MTTIGYGVSDPMFDECPEVVPLLVAQSLIGLLMDAIFLNLMYTRFSTAFTRSASIIFTDVAIVYEENGFVKIAFRVCEVARKPLIEPMVRLYLIKHGRVAVDADMEGFLDVDTHQMALEEPDINIADGKLFLTLPTKVVHCLDETSPLSSGPVRNMQQFHDQIQAMDFFEVIVVLSGTCPITGNSLEARQSYTASDLRYNCTFAPCVSLHDDKHQVNFEYFHRTMKCDQTGKSPSTKLL</sequence>
<keyword evidence="8 11" id="KW-0406">Ion transport</keyword>
<feature type="transmembrane region" description="Helical" evidence="12">
    <location>
        <begin position="20"/>
        <end position="42"/>
    </location>
</feature>
<evidence type="ECO:0000256" key="7">
    <source>
        <dbReference type="ARBA" id="ARBA00022989"/>
    </source>
</evidence>
<feature type="domain" description="Inward rectifier potassium channel C-terminal" evidence="14">
    <location>
        <begin position="55"/>
        <end position="232"/>
    </location>
</feature>
<gene>
    <name evidence="15" type="ORF">C1SCF055_LOCUS43844</name>
</gene>
<keyword evidence="2 11" id="KW-0813">Transport</keyword>
<keyword evidence="9 12" id="KW-0472">Membrane</keyword>
<protein>
    <recommendedName>
        <fullName evidence="18">Inward rectifier potassium channel C-terminal domain-containing protein</fullName>
    </recommendedName>
</protein>
<dbReference type="GO" id="GO:1990573">
    <property type="term" value="P:potassium ion import across plasma membrane"/>
    <property type="evidence" value="ECO:0007669"/>
    <property type="project" value="TreeGrafter"/>
</dbReference>
<evidence type="ECO:0000259" key="13">
    <source>
        <dbReference type="Pfam" id="PF01007"/>
    </source>
</evidence>
<dbReference type="Gene3D" id="1.10.287.70">
    <property type="match status" value="1"/>
</dbReference>
<dbReference type="GO" id="GO:0005886">
    <property type="term" value="C:plasma membrane"/>
    <property type="evidence" value="ECO:0007669"/>
    <property type="project" value="TreeGrafter"/>
</dbReference>
<dbReference type="AlphaFoldDB" id="A0A9P1GQJ8"/>
<dbReference type="SUPFAM" id="SSF81296">
    <property type="entry name" value="E set domains"/>
    <property type="match status" value="1"/>
</dbReference>
<dbReference type="EMBL" id="CAMXCT010006744">
    <property type="protein sequence ID" value="CAI4019339.1"/>
    <property type="molecule type" value="Genomic_DNA"/>
</dbReference>
<keyword evidence="17" id="KW-1185">Reference proteome</keyword>